<dbReference type="InterPro" id="IPR014031">
    <property type="entry name" value="Ketoacyl_synth_C"/>
</dbReference>
<dbReference type="PROSITE" id="PS00606">
    <property type="entry name" value="KS3_1"/>
    <property type="match status" value="1"/>
</dbReference>
<keyword evidence="3" id="KW-0012">Acyltransferase</keyword>
<evidence type="ECO:0000256" key="1">
    <source>
        <dbReference type="ARBA" id="ARBA00008467"/>
    </source>
</evidence>
<evidence type="ECO:0000256" key="2">
    <source>
        <dbReference type="ARBA" id="ARBA00022679"/>
    </source>
</evidence>
<dbReference type="PANTHER" id="PTHR11712">
    <property type="entry name" value="POLYKETIDE SYNTHASE-RELATED"/>
    <property type="match status" value="1"/>
</dbReference>
<dbReference type="OrthoDB" id="9808669at2"/>
<dbReference type="SUPFAM" id="SSF53901">
    <property type="entry name" value="Thiolase-like"/>
    <property type="match status" value="1"/>
</dbReference>
<dbReference type="Pfam" id="PF00109">
    <property type="entry name" value="ketoacyl-synt"/>
    <property type="match status" value="1"/>
</dbReference>
<dbReference type="Proteomes" id="UP000198280">
    <property type="component" value="Unassembled WGS sequence"/>
</dbReference>
<dbReference type="InterPro" id="IPR016039">
    <property type="entry name" value="Thiolase-like"/>
</dbReference>
<dbReference type="PANTHER" id="PTHR11712:SF336">
    <property type="entry name" value="3-OXOACYL-[ACYL-CARRIER-PROTEIN] SYNTHASE, MITOCHONDRIAL"/>
    <property type="match status" value="1"/>
</dbReference>
<dbReference type="SMART" id="SM00825">
    <property type="entry name" value="PKS_KS"/>
    <property type="match status" value="1"/>
</dbReference>
<dbReference type="GO" id="GO:0005829">
    <property type="term" value="C:cytosol"/>
    <property type="evidence" value="ECO:0007669"/>
    <property type="project" value="TreeGrafter"/>
</dbReference>
<gene>
    <name evidence="6" type="ORF">SAMN05216252_10189</name>
</gene>
<dbReference type="InterPro" id="IPR014030">
    <property type="entry name" value="Ketoacyl_synth_N"/>
</dbReference>
<keyword evidence="7" id="KW-1185">Reference proteome</keyword>
<dbReference type="CDD" id="cd00834">
    <property type="entry name" value="KAS_I_II"/>
    <property type="match status" value="1"/>
</dbReference>
<organism evidence="6 7">
    <name type="scientific">Actinacidiphila glaucinigra</name>
    <dbReference type="NCBI Taxonomy" id="235986"/>
    <lineage>
        <taxon>Bacteria</taxon>
        <taxon>Bacillati</taxon>
        <taxon>Actinomycetota</taxon>
        <taxon>Actinomycetes</taxon>
        <taxon>Kitasatosporales</taxon>
        <taxon>Streptomycetaceae</taxon>
        <taxon>Actinacidiphila</taxon>
    </lineage>
</organism>
<sequence>MTAGRTARRVVVTGVGAVAAGGVGREAFWERIVGGRPAIRRITRFDPSRYRSRIAAEADFDPLAAGLTPREIRRNGRFAQFALAAAAEALADSGLRTEAEDTDRFGVCLGTAVGATVTLEDEYVVASDGGRHWEVSPDHGMPFLHRAMHPSSAAAELSLRHGLHGPSSVVSTGCTSGVDAIGCAFRTLSDGEADVMLAGASEAPISPVTVACFDAIRATTAFTGDPELTPAPFDARRDGFVLGEGGAVLVLEELEHARARGASVYCEVRGWDNRTGAYHMTGLRPDGYELSEAIISAMSEAGIAPEQLDWISAHGSGTVQSDRYETAAYKRALGEYARKVPVSSVKSVIGHCLGAAGALEMAACALAVRRGVIPPTANLLRPDPRCDLDYTPVLARERRVRHALSVACGLGGFQSAMVFSAPEPDPEREAEA</sequence>
<protein>
    <submittedName>
        <fullName evidence="6">Minimal PKS ketosynthase (KS/KS alpha)</fullName>
    </submittedName>
</protein>
<dbReference type="AlphaFoldDB" id="A0A238Z925"/>
<name>A0A238Z925_9ACTN</name>
<dbReference type="RefSeq" id="WP_089221553.1">
    <property type="nucleotide sequence ID" value="NZ_FZOF01000001.1"/>
</dbReference>
<accession>A0A238Z925</accession>
<evidence type="ECO:0000256" key="3">
    <source>
        <dbReference type="ARBA" id="ARBA00023315"/>
    </source>
</evidence>
<dbReference type="Gene3D" id="3.40.47.10">
    <property type="match status" value="2"/>
</dbReference>
<dbReference type="GO" id="GO:0006633">
    <property type="term" value="P:fatty acid biosynthetic process"/>
    <property type="evidence" value="ECO:0007669"/>
    <property type="project" value="InterPro"/>
</dbReference>
<dbReference type="EMBL" id="FZOF01000001">
    <property type="protein sequence ID" value="SNR79770.1"/>
    <property type="molecule type" value="Genomic_DNA"/>
</dbReference>
<comment type="similarity">
    <text evidence="1 4">Belongs to the thiolase-like superfamily. Beta-ketoacyl-ACP synthases family.</text>
</comment>
<evidence type="ECO:0000256" key="4">
    <source>
        <dbReference type="RuleBase" id="RU003694"/>
    </source>
</evidence>
<dbReference type="InterPro" id="IPR018201">
    <property type="entry name" value="Ketoacyl_synth_AS"/>
</dbReference>
<dbReference type="FunFam" id="3.40.47.10:FF:000018">
    <property type="entry name" value="3-oxoacyl-[acyl-carrier-protein] synthase 2"/>
    <property type="match status" value="1"/>
</dbReference>
<evidence type="ECO:0000313" key="7">
    <source>
        <dbReference type="Proteomes" id="UP000198280"/>
    </source>
</evidence>
<dbReference type="InterPro" id="IPR020841">
    <property type="entry name" value="PKS_Beta-ketoAc_synthase_dom"/>
</dbReference>
<keyword evidence="2 4" id="KW-0808">Transferase</keyword>
<feature type="domain" description="Ketosynthase family 3 (KS3)" evidence="5">
    <location>
        <begin position="7"/>
        <end position="421"/>
    </location>
</feature>
<evidence type="ECO:0000259" key="5">
    <source>
        <dbReference type="PROSITE" id="PS52004"/>
    </source>
</evidence>
<evidence type="ECO:0000313" key="6">
    <source>
        <dbReference type="EMBL" id="SNR79770.1"/>
    </source>
</evidence>
<dbReference type="InterPro" id="IPR000794">
    <property type="entry name" value="Beta-ketoacyl_synthase"/>
</dbReference>
<dbReference type="PROSITE" id="PS52004">
    <property type="entry name" value="KS3_2"/>
    <property type="match status" value="1"/>
</dbReference>
<reference evidence="6 7" key="1">
    <citation type="submission" date="2017-06" db="EMBL/GenBank/DDBJ databases">
        <authorList>
            <person name="Kim H.J."/>
            <person name="Triplett B.A."/>
        </authorList>
    </citation>
    <scope>NUCLEOTIDE SEQUENCE [LARGE SCALE GENOMIC DNA]</scope>
    <source>
        <strain evidence="6 7">CGMCC 4.1858</strain>
    </source>
</reference>
<dbReference type="NCBIfam" id="NF005589">
    <property type="entry name" value="PRK07314.1"/>
    <property type="match status" value="1"/>
</dbReference>
<proteinExistence type="inferred from homology"/>
<dbReference type="Pfam" id="PF02801">
    <property type="entry name" value="Ketoacyl-synt_C"/>
    <property type="match status" value="1"/>
</dbReference>
<dbReference type="GO" id="GO:0004315">
    <property type="term" value="F:3-oxoacyl-[acyl-carrier-protein] synthase activity"/>
    <property type="evidence" value="ECO:0007669"/>
    <property type="project" value="InterPro"/>
</dbReference>